<evidence type="ECO:0000313" key="1">
    <source>
        <dbReference type="EMBL" id="EDY32304.1"/>
    </source>
</evidence>
<keyword evidence="2" id="KW-1185">Reference proteome</keyword>
<sequence length="51" mass="5567">MICPIVKMSGAKAPDFDAYGLLRATALPQSYRIFAYRGIIIPLLCSYRGGS</sequence>
<protein>
    <submittedName>
        <fullName evidence="1">Uncharacterized protein</fullName>
    </submittedName>
</protein>
<comment type="caution">
    <text evidence="1">The sequence shown here is derived from an EMBL/GenBank/DDBJ whole genome shotgun (WGS) entry which is preliminary data.</text>
</comment>
<organism evidence="1 2">
    <name type="scientific">[Ruminococcus] lactaris ATCC 29176</name>
    <dbReference type="NCBI Taxonomy" id="471875"/>
    <lineage>
        <taxon>Bacteria</taxon>
        <taxon>Bacillati</taxon>
        <taxon>Bacillota</taxon>
        <taxon>Clostridia</taxon>
        <taxon>Lachnospirales</taxon>
        <taxon>Lachnospiraceae</taxon>
        <taxon>Mediterraneibacter</taxon>
    </lineage>
</organism>
<dbReference type="Proteomes" id="UP000003254">
    <property type="component" value="Unassembled WGS sequence"/>
</dbReference>
<reference evidence="1 2" key="1">
    <citation type="submission" date="2008-08" db="EMBL/GenBank/DDBJ databases">
        <title>Draft genome sequence of Ruminococcus lactaris ATCC 29176.</title>
        <authorList>
            <person name="Sudarsanam P."/>
            <person name="Ley R."/>
            <person name="Guruge J."/>
            <person name="Turnbaugh P.J."/>
            <person name="Mahowald M."/>
            <person name="Liep D."/>
            <person name="Gordon J."/>
        </authorList>
    </citation>
    <scope>NUCLEOTIDE SEQUENCE [LARGE SCALE GENOMIC DNA]</scope>
    <source>
        <strain evidence="1 2">ATCC 29176</strain>
    </source>
</reference>
<accession>B5CR30</accession>
<dbReference type="HOGENOM" id="CLU_3103481_0_0_9"/>
<dbReference type="EMBL" id="ABOU02000045">
    <property type="protein sequence ID" value="EDY32304.1"/>
    <property type="molecule type" value="Genomic_DNA"/>
</dbReference>
<reference evidence="1 2" key="2">
    <citation type="submission" date="2008-08" db="EMBL/GenBank/DDBJ databases">
        <authorList>
            <person name="Fulton L."/>
            <person name="Clifton S."/>
            <person name="Fulton B."/>
            <person name="Xu J."/>
            <person name="Minx P."/>
            <person name="Pepin K.H."/>
            <person name="Johnson M."/>
            <person name="Bhonagiri V."/>
            <person name="Nash W.E."/>
            <person name="Mardis E.R."/>
            <person name="Wilson R.K."/>
        </authorList>
    </citation>
    <scope>NUCLEOTIDE SEQUENCE [LARGE SCALE GENOMIC DNA]</scope>
    <source>
        <strain evidence="1 2">ATCC 29176</strain>
    </source>
</reference>
<name>B5CR30_9FIRM</name>
<proteinExistence type="predicted"/>
<gene>
    <name evidence="1" type="ORF">RUMLAC_01929</name>
</gene>
<dbReference type="AlphaFoldDB" id="B5CR30"/>
<evidence type="ECO:0000313" key="2">
    <source>
        <dbReference type="Proteomes" id="UP000003254"/>
    </source>
</evidence>